<dbReference type="Proteomes" id="UP001287282">
    <property type="component" value="Unassembled WGS sequence"/>
</dbReference>
<comment type="caution">
    <text evidence="3">The sequence shown here is derived from an EMBL/GenBank/DDBJ whole genome shotgun (WGS) entry which is preliminary data.</text>
</comment>
<accession>A0ABU3XBQ4</accession>
<evidence type="ECO:0000313" key="4">
    <source>
        <dbReference type="Proteomes" id="UP001287282"/>
    </source>
</evidence>
<evidence type="ECO:0000256" key="1">
    <source>
        <dbReference type="SAM" id="MobiDB-lite"/>
    </source>
</evidence>
<dbReference type="RefSeq" id="WP_317122243.1">
    <property type="nucleotide sequence ID" value="NZ_JAWJBA010000003.1"/>
</dbReference>
<reference evidence="3 4" key="1">
    <citation type="submission" date="2023-10" db="EMBL/GenBank/DDBJ databases">
        <title>Screening of Alkalihalobacillus lindianensis BZ-TG-R113 and Its Alleviation of Salt Stress on Rapeseed Growth.</title>
        <authorList>
            <person name="Zhao B."/>
            <person name="Guo T."/>
        </authorList>
    </citation>
    <scope>NUCLEOTIDE SEQUENCE [LARGE SCALE GENOMIC DNA]</scope>
    <source>
        <strain evidence="3 4">BZ-TG-R113</strain>
    </source>
</reference>
<evidence type="ECO:0000256" key="2">
    <source>
        <dbReference type="SAM" id="SignalP"/>
    </source>
</evidence>
<feature type="compositionally biased region" description="Acidic residues" evidence="1">
    <location>
        <begin position="28"/>
        <end position="57"/>
    </location>
</feature>
<feature type="chain" id="PRO_5047337235" description="Lipoprotein" evidence="2">
    <location>
        <begin position="22"/>
        <end position="191"/>
    </location>
</feature>
<dbReference type="PROSITE" id="PS51257">
    <property type="entry name" value="PROKAR_LIPOPROTEIN"/>
    <property type="match status" value="1"/>
</dbReference>
<feature type="signal peptide" evidence="2">
    <location>
        <begin position="1"/>
        <end position="21"/>
    </location>
</feature>
<dbReference type="EMBL" id="JAWJBA010000003">
    <property type="protein sequence ID" value="MDV2685052.1"/>
    <property type="molecule type" value="Genomic_DNA"/>
</dbReference>
<keyword evidence="2" id="KW-0732">Signal</keyword>
<sequence length="191" mass="21870">MNVFKMCQAFLLMTFLIVVSACSSEETSTTEELDEGQEVVHEEMEENEESLESEEGTDSQAVAPSAVEETVSFTRIRWTFGSPNRKPHAGIWLYTDEDHPSEKADTFDFEESDYLLYQVSDEELRGHDLHAKRIVLEENDTAKIVVEIFSEPSDSDEYLEMPRQYLEVEKDVLRGKSFNVELEDGTPLSLQ</sequence>
<feature type="region of interest" description="Disordered" evidence="1">
    <location>
        <begin position="26"/>
        <end position="65"/>
    </location>
</feature>
<organism evidence="3 4">
    <name type="scientific">Alkalihalophilus lindianensis</name>
    <dbReference type="NCBI Taxonomy" id="1630542"/>
    <lineage>
        <taxon>Bacteria</taxon>
        <taxon>Bacillati</taxon>
        <taxon>Bacillota</taxon>
        <taxon>Bacilli</taxon>
        <taxon>Bacillales</taxon>
        <taxon>Bacillaceae</taxon>
        <taxon>Alkalihalophilus</taxon>
    </lineage>
</organism>
<keyword evidence="4" id="KW-1185">Reference proteome</keyword>
<evidence type="ECO:0000313" key="3">
    <source>
        <dbReference type="EMBL" id="MDV2685052.1"/>
    </source>
</evidence>
<name>A0ABU3XBQ4_9BACI</name>
<gene>
    <name evidence="3" type="ORF">RYX56_11785</name>
</gene>
<protein>
    <recommendedName>
        <fullName evidence="5">Lipoprotein</fullName>
    </recommendedName>
</protein>
<proteinExistence type="predicted"/>
<evidence type="ECO:0008006" key="5">
    <source>
        <dbReference type="Google" id="ProtNLM"/>
    </source>
</evidence>